<organism evidence="2 3">
    <name type="scientific">Streptomyces polygonati</name>
    <dbReference type="NCBI Taxonomy" id="1617087"/>
    <lineage>
        <taxon>Bacteria</taxon>
        <taxon>Bacillati</taxon>
        <taxon>Actinomycetota</taxon>
        <taxon>Actinomycetes</taxon>
        <taxon>Kitasatosporales</taxon>
        <taxon>Streptomycetaceae</taxon>
        <taxon>Streptomyces</taxon>
    </lineage>
</organism>
<dbReference type="RefSeq" id="WP_386428816.1">
    <property type="nucleotide sequence ID" value="NZ_JBHSBB010000009.1"/>
</dbReference>
<proteinExistence type="predicted"/>
<dbReference type="EMBL" id="JBHSBB010000009">
    <property type="protein sequence ID" value="MFC4032119.1"/>
    <property type="molecule type" value="Genomic_DNA"/>
</dbReference>
<feature type="domain" description="DUF397" evidence="1">
    <location>
        <begin position="9"/>
        <end position="60"/>
    </location>
</feature>
<keyword evidence="3" id="KW-1185">Reference proteome</keyword>
<evidence type="ECO:0000313" key="2">
    <source>
        <dbReference type="EMBL" id="MFC4032119.1"/>
    </source>
</evidence>
<reference evidence="3" key="1">
    <citation type="journal article" date="2019" name="Int. J. Syst. Evol. Microbiol.">
        <title>The Global Catalogue of Microorganisms (GCM) 10K type strain sequencing project: providing services to taxonomists for standard genome sequencing and annotation.</title>
        <authorList>
            <consortium name="The Broad Institute Genomics Platform"/>
            <consortium name="The Broad Institute Genome Sequencing Center for Infectious Disease"/>
            <person name="Wu L."/>
            <person name="Ma J."/>
        </authorList>
    </citation>
    <scope>NUCLEOTIDE SEQUENCE [LARGE SCALE GENOMIC DNA]</scope>
    <source>
        <strain evidence="3">CGMCC 4.7237</strain>
    </source>
</reference>
<name>A0ABV8HJF7_9ACTN</name>
<comment type="caution">
    <text evidence="2">The sequence shown here is derived from an EMBL/GenBank/DDBJ whole genome shotgun (WGS) entry which is preliminary data.</text>
</comment>
<protein>
    <submittedName>
        <fullName evidence="2">DUF397 domain-containing protein</fullName>
    </submittedName>
</protein>
<dbReference type="Proteomes" id="UP001595765">
    <property type="component" value="Unassembled WGS sequence"/>
</dbReference>
<sequence>MSNGDLANATWFKSSYSNGQGECVEVAITGDHVAMRDSKDPDGPALVFTAAAWSTFVGGAANGELVRM</sequence>
<gene>
    <name evidence="2" type="ORF">ACFO3J_11550</name>
</gene>
<accession>A0ABV8HJF7</accession>
<evidence type="ECO:0000259" key="1">
    <source>
        <dbReference type="Pfam" id="PF04149"/>
    </source>
</evidence>
<evidence type="ECO:0000313" key="3">
    <source>
        <dbReference type="Proteomes" id="UP001595765"/>
    </source>
</evidence>
<dbReference type="Pfam" id="PF04149">
    <property type="entry name" value="DUF397"/>
    <property type="match status" value="1"/>
</dbReference>
<dbReference type="InterPro" id="IPR007278">
    <property type="entry name" value="DUF397"/>
</dbReference>